<comment type="subunit">
    <text evidence="2">Monomer.</text>
</comment>
<keyword evidence="6" id="KW-0809">Transit peptide</keyword>
<organism evidence="18 19">
    <name type="scientific">Lyngbya confervoides BDU141951</name>
    <dbReference type="NCBI Taxonomy" id="1574623"/>
    <lineage>
        <taxon>Bacteria</taxon>
        <taxon>Bacillati</taxon>
        <taxon>Cyanobacteriota</taxon>
        <taxon>Cyanophyceae</taxon>
        <taxon>Oscillatoriophycideae</taxon>
        <taxon>Oscillatoriales</taxon>
        <taxon>Microcoleaceae</taxon>
        <taxon>Lyngbya</taxon>
    </lineage>
</organism>
<evidence type="ECO:0000313" key="18">
    <source>
        <dbReference type="EMBL" id="MCM1981976.1"/>
    </source>
</evidence>
<comment type="similarity">
    <text evidence="12">Belongs to the peroxiredoxin family. BCP/PrxQ subfamily.</text>
</comment>
<evidence type="ECO:0000256" key="10">
    <source>
        <dbReference type="ARBA" id="ARBA00023284"/>
    </source>
</evidence>
<evidence type="ECO:0000256" key="15">
    <source>
        <dbReference type="ARBA" id="ARBA00060385"/>
    </source>
</evidence>
<keyword evidence="10" id="KW-0676">Redox-active center</keyword>
<evidence type="ECO:0000256" key="3">
    <source>
        <dbReference type="ARBA" id="ARBA00013017"/>
    </source>
</evidence>
<evidence type="ECO:0000256" key="14">
    <source>
        <dbReference type="ARBA" id="ARBA00049091"/>
    </source>
</evidence>
<dbReference type="GO" id="GO:0140824">
    <property type="term" value="F:thioredoxin-dependent peroxiredoxin activity"/>
    <property type="evidence" value="ECO:0007669"/>
    <property type="project" value="UniProtKB-EC"/>
</dbReference>
<dbReference type="Gene3D" id="3.40.30.10">
    <property type="entry name" value="Glutaredoxin"/>
    <property type="match status" value="1"/>
</dbReference>
<dbReference type="InterPro" id="IPR013766">
    <property type="entry name" value="Thioredoxin_domain"/>
</dbReference>
<keyword evidence="19" id="KW-1185">Reference proteome</keyword>
<dbReference type="PIRSF" id="PIRSF000239">
    <property type="entry name" value="AHPC"/>
    <property type="match status" value="1"/>
</dbReference>
<keyword evidence="4" id="KW-0575">Peroxidase</keyword>
<comment type="subcellular location">
    <subcellularLocation>
        <location evidence="15">Thylakoid</location>
    </subcellularLocation>
</comment>
<evidence type="ECO:0000256" key="5">
    <source>
        <dbReference type="ARBA" id="ARBA00022862"/>
    </source>
</evidence>
<comment type="function">
    <text evidence="1">Thiol-specific peroxidase that catalyzes the reduction of hydrogen peroxide and organic hydroperoxides to water and alcohols, respectively. Plays a role in cell protection against oxidative stress by detoxifying peroxides and as sensor of hydrogen peroxide-mediated signaling events.</text>
</comment>
<dbReference type="InterPro" id="IPR036249">
    <property type="entry name" value="Thioredoxin-like_sf"/>
</dbReference>
<keyword evidence="9" id="KW-1015">Disulfide bond</keyword>
<reference evidence="18 19" key="1">
    <citation type="journal article" date="2015" name="Genome Announc.">
        <title>Draft Genome Sequence of Filamentous Marine Cyanobacterium Lyngbya confervoides Strain BDU141951.</title>
        <authorList>
            <person name="Chandrababunaidu M.M."/>
            <person name="Sen D."/>
            <person name="Tripathy S."/>
        </authorList>
    </citation>
    <scope>NUCLEOTIDE SEQUENCE [LARGE SCALE GENOMIC DNA]</scope>
    <source>
        <strain evidence="18 19">BDU141951</strain>
    </source>
</reference>
<protein>
    <recommendedName>
        <fullName evidence="3">thioredoxin-dependent peroxiredoxin</fullName>
        <ecNumber evidence="3">1.11.1.24</ecNumber>
    </recommendedName>
    <alternativeName>
        <fullName evidence="13">Bacterioferritin comigratory protein</fullName>
    </alternativeName>
    <alternativeName>
        <fullName evidence="11">Thioredoxin peroxidase</fullName>
    </alternativeName>
</protein>
<evidence type="ECO:0000256" key="12">
    <source>
        <dbReference type="ARBA" id="ARBA00038489"/>
    </source>
</evidence>
<accession>A0ABD4SZY5</accession>
<evidence type="ECO:0000256" key="1">
    <source>
        <dbReference type="ARBA" id="ARBA00003330"/>
    </source>
</evidence>
<keyword evidence="7" id="KW-0560">Oxidoreductase</keyword>
<feature type="active site" description="Cysteine sulfenic acid (-SOH) intermediate; for peroxidase activity" evidence="16">
    <location>
        <position position="46"/>
    </location>
</feature>
<evidence type="ECO:0000256" key="6">
    <source>
        <dbReference type="ARBA" id="ARBA00022946"/>
    </source>
</evidence>
<evidence type="ECO:0000313" key="19">
    <source>
        <dbReference type="Proteomes" id="UP000031561"/>
    </source>
</evidence>
<evidence type="ECO:0000256" key="7">
    <source>
        <dbReference type="ARBA" id="ARBA00023002"/>
    </source>
</evidence>
<dbReference type="Pfam" id="PF00578">
    <property type="entry name" value="AhpC-TSA"/>
    <property type="match status" value="1"/>
</dbReference>
<sequence>MSINVGDSAPDFSLPGKNGKPVHLKAILKEKPVVLYFYPKDDTPGCTKEACSFRDAYQEFQEAGAAVIGVSADSVESHQKFSQNHQLPFELLSDRNNQVRKLYGVPATFGLLPGRVTYVIDQSGTVRHLFNSQLNIKGHIENALTVLKSL</sequence>
<proteinExistence type="inferred from homology"/>
<dbReference type="InterPro" id="IPR024706">
    <property type="entry name" value="Peroxiredoxin_AhpC-typ"/>
</dbReference>
<evidence type="ECO:0000256" key="13">
    <source>
        <dbReference type="ARBA" id="ARBA00041373"/>
    </source>
</evidence>
<comment type="caution">
    <text evidence="18">The sequence shown here is derived from an EMBL/GenBank/DDBJ whole genome shotgun (WGS) entry which is preliminary data.</text>
</comment>
<name>A0ABD4SZY5_9CYAN</name>
<dbReference type="PROSITE" id="PS51352">
    <property type="entry name" value="THIOREDOXIN_2"/>
    <property type="match status" value="1"/>
</dbReference>
<dbReference type="EC" id="1.11.1.24" evidence="3"/>
<dbReference type="RefSeq" id="WP_166280300.1">
    <property type="nucleotide sequence ID" value="NZ_JTHE03000024.1"/>
</dbReference>
<evidence type="ECO:0000259" key="17">
    <source>
        <dbReference type="PROSITE" id="PS51352"/>
    </source>
</evidence>
<dbReference type="AlphaFoldDB" id="A0ABD4SZY5"/>
<keyword evidence="5" id="KW-0049">Antioxidant</keyword>
<evidence type="ECO:0000256" key="9">
    <source>
        <dbReference type="ARBA" id="ARBA00023157"/>
    </source>
</evidence>
<dbReference type="PANTHER" id="PTHR42801:SF4">
    <property type="entry name" value="AHPC_TSA FAMILY PROTEIN"/>
    <property type="match status" value="1"/>
</dbReference>
<dbReference type="PANTHER" id="PTHR42801">
    <property type="entry name" value="THIOREDOXIN-DEPENDENT PEROXIDE REDUCTASE"/>
    <property type="match status" value="1"/>
</dbReference>
<evidence type="ECO:0000256" key="11">
    <source>
        <dbReference type="ARBA" id="ARBA00032824"/>
    </source>
</evidence>
<dbReference type="InterPro" id="IPR050924">
    <property type="entry name" value="Peroxiredoxin_BCP/PrxQ"/>
</dbReference>
<evidence type="ECO:0000256" key="4">
    <source>
        <dbReference type="ARBA" id="ARBA00022559"/>
    </source>
</evidence>
<evidence type="ECO:0000256" key="16">
    <source>
        <dbReference type="PIRSR" id="PIRSR000239-1"/>
    </source>
</evidence>
<dbReference type="Proteomes" id="UP000031561">
    <property type="component" value="Unassembled WGS sequence"/>
</dbReference>
<dbReference type="GO" id="GO:0009579">
    <property type="term" value="C:thylakoid"/>
    <property type="evidence" value="ECO:0007669"/>
    <property type="project" value="UniProtKB-SubCell"/>
</dbReference>
<dbReference type="SUPFAM" id="SSF52833">
    <property type="entry name" value="Thioredoxin-like"/>
    <property type="match status" value="1"/>
</dbReference>
<feature type="domain" description="Thioredoxin" evidence="17">
    <location>
        <begin position="3"/>
        <end position="150"/>
    </location>
</feature>
<dbReference type="CDD" id="cd03017">
    <property type="entry name" value="PRX_BCP"/>
    <property type="match status" value="1"/>
</dbReference>
<dbReference type="FunFam" id="3.40.30.10:FF:000122">
    <property type="entry name" value="Peroxiredoxin Q chloroplastic"/>
    <property type="match status" value="1"/>
</dbReference>
<dbReference type="EMBL" id="JTHE03000024">
    <property type="protein sequence ID" value="MCM1981976.1"/>
    <property type="molecule type" value="Genomic_DNA"/>
</dbReference>
<keyword evidence="8" id="KW-0793">Thylakoid</keyword>
<evidence type="ECO:0000256" key="2">
    <source>
        <dbReference type="ARBA" id="ARBA00011245"/>
    </source>
</evidence>
<evidence type="ECO:0000256" key="8">
    <source>
        <dbReference type="ARBA" id="ARBA00023078"/>
    </source>
</evidence>
<comment type="catalytic activity">
    <reaction evidence="14">
        <text>a hydroperoxide + [thioredoxin]-dithiol = an alcohol + [thioredoxin]-disulfide + H2O</text>
        <dbReference type="Rhea" id="RHEA:62620"/>
        <dbReference type="Rhea" id="RHEA-COMP:10698"/>
        <dbReference type="Rhea" id="RHEA-COMP:10700"/>
        <dbReference type="ChEBI" id="CHEBI:15377"/>
        <dbReference type="ChEBI" id="CHEBI:29950"/>
        <dbReference type="ChEBI" id="CHEBI:30879"/>
        <dbReference type="ChEBI" id="CHEBI:35924"/>
        <dbReference type="ChEBI" id="CHEBI:50058"/>
        <dbReference type="EC" id="1.11.1.24"/>
    </reaction>
</comment>
<dbReference type="InterPro" id="IPR000866">
    <property type="entry name" value="AhpC/TSA"/>
</dbReference>
<gene>
    <name evidence="18" type="ORF">QQ91_0003895</name>
</gene>